<evidence type="ECO:0000313" key="3">
    <source>
        <dbReference type="Proteomes" id="UP000005713"/>
    </source>
</evidence>
<feature type="domain" description="HTH marR-type" evidence="1">
    <location>
        <begin position="15"/>
        <end position="147"/>
    </location>
</feature>
<gene>
    <name evidence="2" type="ORF">SSE37_01085</name>
</gene>
<dbReference type="eggNOG" id="COG1846">
    <property type="taxonomic scope" value="Bacteria"/>
</dbReference>
<name>A3K4A5_SAGS3</name>
<sequence length="152" mass="17420">MAKSDPRPTDRNVLRPRTLYLLYITANSVRSELEQALRPFKLTGIQYSVLSMVDENDPMSSAEIARRFYVTPQTMNETIISLERRDLLARVPDPANMRVRLVVLGDAGRTLLEECAPLVDRIETDAFSMLGDEDLTTLRRLVLEVWQSRHES</sequence>
<dbReference type="InterPro" id="IPR036388">
    <property type="entry name" value="WH-like_DNA-bd_sf"/>
</dbReference>
<accession>A3K4A5</accession>
<dbReference type="PROSITE" id="PS50995">
    <property type="entry name" value="HTH_MARR_2"/>
    <property type="match status" value="1"/>
</dbReference>
<dbReference type="SMART" id="SM00347">
    <property type="entry name" value="HTH_MARR"/>
    <property type="match status" value="1"/>
</dbReference>
<proteinExistence type="predicted"/>
<dbReference type="Pfam" id="PF12802">
    <property type="entry name" value="MarR_2"/>
    <property type="match status" value="1"/>
</dbReference>
<evidence type="ECO:0000259" key="1">
    <source>
        <dbReference type="PROSITE" id="PS50995"/>
    </source>
</evidence>
<reference evidence="2 3" key="1">
    <citation type="submission" date="2006-06" db="EMBL/GenBank/DDBJ databases">
        <authorList>
            <person name="Moran M.A."/>
            <person name="Ferriera S."/>
            <person name="Johnson J."/>
            <person name="Kravitz S."/>
            <person name="Beeson K."/>
            <person name="Sutton G."/>
            <person name="Rogers Y.-H."/>
            <person name="Friedman R."/>
            <person name="Frazier M."/>
            <person name="Venter J.C."/>
        </authorList>
    </citation>
    <scope>NUCLEOTIDE SEQUENCE [LARGE SCALE GENOMIC DNA]</scope>
    <source>
        <strain evidence="2 3">E-37</strain>
    </source>
</reference>
<comment type="caution">
    <text evidence="2">The sequence shown here is derived from an EMBL/GenBank/DDBJ whole genome shotgun (WGS) entry which is preliminary data.</text>
</comment>
<dbReference type="GO" id="GO:0006950">
    <property type="term" value="P:response to stress"/>
    <property type="evidence" value="ECO:0007669"/>
    <property type="project" value="TreeGrafter"/>
</dbReference>
<dbReference type="InterPro" id="IPR000835">
    <property type="entry name" value="HTH_MarR-typ"/>
</dbReference>
<dbReference type="AlphaFoldDB" id="A3K4A5"/>
<protein>
    <submittedName>
        <fullName evidence="2">Transcriptional regulator, MarR family protein</fullName>
    </submittedName>
</protein>
<dbReference type="Proteomes" id="UP000005713">
    <property type="component" value="Unassembled WGS sequence"/>
</dbReference>
<dbReference type="InterPro" id="IPR036390">
    <property type="entry name" value="WH_DNA-bd_sf"/>
</dbReference>
<dbReference type="PANTHER" id="PTHR33164">
    <property type="entry name" value="TRANSCRIPTIONAL REGULATOR, MARR FAMILY"/>
    <property type="match status" value="1"/>
</dbReference>
<dbReference type="Gene3D" id="1.10.10.10">
    <property type="entry name" value="Winged helix-like DNA-binding domain superfamily/Winged helix DNA-binding domain"/>
    <property type="match status" value="1"/>
</dbReference>
<keyword evidence="3" id="KW-1185">Reference proteome</keyword>
<dbReference type="OrthoDB" id="511972at2"/>
<dbReference type="EMBL" id="AAYA01000007">
    <property type="protein sequence ID" value="EBA07804.1"/>
    <property type="molecule type" value="Genomic_DNA"/>
</dbReference>
<dbReference type="GO" id="GO:0003700">
    <property type="term" value="F:DNA-binding transcription factor activity"/>
    <property type="evidence" value="ECO:0007669"/>
    <property type="project" value="InterPro"/>
</dbReference>
<organism evidence="2 3">
    <name type="scientific">Sagittula stellata (strain ATCC 700073 / DSM 11524 / E-37)</name>
    <dbReference type="NCBI Taxonomy" id="388399"/>
    <lineage>
        <taxon>Bacteria</taxon>
        <taxon>Pseudomonadati</taxon>
        <taxon>Pseudomonadota</taxon>
        <taxon>Alphaproteobacteria</taxon>
        <taxon>Rhodobacterales</taxon>
        <taxon>Roseobacteraceae</taxon>
        <taxon>Sagittula</taxon>
    </lineage>
</organism>
<evidence type="ECO:0000313" key="2">
    <source>
        <dbReference type="EMBL" id="EBA07804.1"/>
    </source>
</evidence>
<dbReference type="PANTHER" id="PTHR33164:SF43">
    <property type="entry name" value="HTH-TYPE TRANSCRIPTIONAL REPRESSOR YETL"/>
    <property type="match status" value="1"/>
</dbReference>
<dbReference type="InterPro" id="IPR039422">
    <property type="entry name" value="MarR/SlyA-like"/>
</dbReference>
<dbReference type="SUPFAM" id="SSF46785">
    <property type="entry name" value="Winged helix' DNA-binding domain"/>
    <property type="match status" value="1"/>
</dbReference>
<dbReference type="RefSeq" id="WP_005859433.1">
    <property type="nucleotide sequence ID" value="NZ_AAYA01000007.1"/>
</dbReference>